<dbReference type="EMBL" id="JANJYJ010000010">
    <property type="protein sequence ID" value="KAK3183291.1"/>
    <property type="molecule type" value="Genomic_DNA"/>
</dbReference>
<accession>A0AAD9ZJC3</accession>
<protein>
    <submittedName>
        <fullName evidence="1">Uncharacterized protein</fullName>
    </submittedName>
</protein>
<comment type="caution">
    <text evidence="1">The sequence shown here is derived from an EMBL/GenBank/DDBJ whole genome shotgun (WGS) entry which is preliminary data.</text>
</comment>
<sequence>MPCSSSLAWDSLVWHYGKWGSYMVKNRYHFGCMLNTNSSTSGLSLSESWWKFLWLIKVPLKVNDHLPFIDVMLLCKNQLLDEDIEMLFMVLWRSWYKGNNRVHSSAVVHDTDVVPWAITSLDDFREANTLKGNETGEHGSSLEPHWHSPSTGSYKINIDAAIRGTAPCVGIGVIVRD</sequence>
<proteinExistence type="predicted"/>
<keyword evidence="2" id="KW-1185">Reference proteome</keyword>
<dbReference type="AlphaFoldDB" id="A0AAD9ZJC3"/>
<evidence type="ECO:0000313" key="2">
    <source>
        <dbReference type="Proteomes" id="UP001281410"/>
    </source>
</evidence>
<name>A0AAD9ZJC3_9ROSI</name>
<reference evidence="1" key="1">
    <citation type="journal article" date="2023" name="Plant J.">
        <title>Genome sequences and population genomics provide insights into the demographic history, inbreeding, and mutation load of two 'living fossil' tree species of Dipteronia.</title>
        <authorList>
            <person name="Feng Y."/>
            <person name="Comes H.P."/>
            <person name="Chen J."/>
            <person name="Zhu S."/>
            <person name="Lu R."/>
            <person name="Zhang X."/>
            <person name="Li P."/>
            <person name="Qiu J."/>
            <person name="Olsen K.M."/>
            <person name="Qiu Y."/>
        </authorList>
    </citation>
    <scope>NUCLEOTIDE SEQUENCE</scope>
    <source>
        <strain evidence="1">NBL</strain>
    </source>
</reference>
<organism evidence="1 2">
    <name type="scientific">Dipteronia sinensis</name>
    <dbReference type="NCBI Taxonomy" id="43782"/>
    <lineage>
        <taxon>Eukaryota</taxon>
        <taxon>Viridiplantae</taxon>
        <taxon>Streptophyta</taxon>
        <taxon>Embryophyta</taxon>
        <taxon>Tracheophyta</taxon>
        <taxon>Spermatophyta</taxon>
        <taxon>Magnoliopsida</taxon>
        <taxon>eudicotyledons</taxon>
        <taxon>Gunneridae</taxon>
        <taxon>Pentapetalae</taxon>
        <taxon>rosids</taxon>
        <taxon>malvids</taxon>
        <taxon>Sapindales</taxon>
        <taxon>Sapindaceae</taxon>
        <taxon>Hippocastanoideae</taxon>
        <taxon>Acereae</taxon>
        <taxon>Dipteronia</taxon>
    </lineage>
</organism>
<gene>
    <name evidence="1" type="ORF">Dsin_030577</name>
</gene>
<evidence type="ECO:0000313" key="1">
    <source>
        <dbReference type="EMBL" id="KAK3183291.1"/>
    </source>
</evidence>
<dbReference type="Proteomes" id="UP001281410">
    <property type="component" value="Unassembled WGS sequence"/>
</dbReference>